<evidence type="ECO:0000313" key="1">
    <source>
        <dbReference type="EMBL" id="PSF05060.1"/>
    </source>
</evidence>
<dbReference type="EMBL" id="PXNP01000104">
    <property type="protein sequence ID" value="PSF05060.1"/>
    <property type="molecule type" value="Genomic_DNA"/>
</dbReference>
<name>A0A2T1K4R8_9GAMM</name>
<keyword evidence="2" id="KW-1185">Reference proteome</keyword>
<dbReference type="RefSeq" id="WP_106764446.1">
    <property type="nucleotide sequence ID" value="NZ_PXNP01000104.1"/>
</dbReference>
<dbReference type="OrthoDB" id="6386629at2"/>
<reference evidence="1 2" key="1">
    <citation type="submission" date="2018-03" db="EMBL/GenBank/DDBJ databases">
        <title>Marinobacter brunus sp. nov., a marine bacterium of Gamma-proteobacteria isolated from the surface seawater of the South China Sea.</title>
        <authorList>
            <person name="Cheng H."/>
            <person name="Wu Y.-H."/>
            <person name="Xamxidin M."/>
            <person name="Xu X.-W."/>
        </authorList>
    </citation>
    <scope>NUCLEOTIDE SEQUENCE [LARGE SCALE GENOMIC DNA]</scope>
    <source>
        <strain evidence="1 2">NH169-3</strain>
    </source>
</reference>
<dbReference type="AlphaFoldDB" id="A0A2T1K4R8"/>
<accession>A0A2T1K4R8</accession>
<comment type="caution">
    <text evidence="1">The sequence shown here is derived from an EMBL/GenBank/DDBJ whole genome shotgun (WGS) entry which is preliminary data.</text>
</comment>
<proteinExistence type="predicted"/>
<organism evidence="1 2">
    <name type="scientific">Marinobacter fuscus</name>
    <dbReference type="NCBI Taxonomy" id="2109942"/>
    <lineage>
        <taxon>Bacteria</taxon>
        <taxon>Pseudomonadati</taxon>
        <taxon>Pseudomonadota</taxon>
        <taxon>Gammaproteobacteria</taxon>
        <taxon>Pseudomonadales</taxon>
        <taxon>Marinobacteraceae</taxon>
        <taxon>Marinobacter</taxon>
    </lineage>
</organism>
<protein>
    <submittedName>
        <fullName evidence="1">Uncharacterized protein</fullName>
    </submittedName>
</protein>
<evidence type="ECO:0000313" key="2">
    <source>
        <dbReference type="Proteomes" id="UP000239866"/>
    </source>
</evidence>
<dbReference type="Proteomes" id="UP000239866">
    <property type="component" value="Unassembled WGS sequence"/>
</dbReference>
<sequence>MLQDNAFYIRNELNQVMVFTAMPRLDESGMPESEAFLPHATYAREALRVILDAQQDPFANLMTDLWLYTYAKPWAVPDTAEKLVSDIADKIENRELFVYLD</sequence>
<gene>
    <name evidence="1" type="ORF">C7H09_15755</name>
</gene>